<feature type="compositionally biased region" description="Pro residues" evidence="1">
    <location>
        <begin position="220"/>
        <end position="231"/>
    </location>
</feature>
<dbReference type="Gene3D" id="1.10.10.60">
    <property type="entry name" value="Homeodomain-like"/>
    <property type="match status" value="1"/>
</dbReference>
<name>A0ABQ7ZJV6_BRANA</name>
<evidence type="ECO:0000256" key="1">
    <source>
        <dbReference type="SAM" id="MobiDB-lite"/>
    </source>
</evidence>
<comment type="caution">
    <text evidence="2">The sequence shown here is derived from an EMBL/GenBank/DDBJ whole genome shotgun (WGS) entry which is preliminary data.</text>
</comment>
<reference evidence="2 3" key="1">
    <citation type="submission" date="2021-05" db="EMBL/GenBank/DDBJ databases">
        <title>Genome Assembly of Synthetic Allotetraploid Brassica napus Reveals Homoeologous Exchanges between Subgenomes.</title>
        <authorList>
            <person name="Davis J.T."/>
        </authorList>
    </citation>
    <scope>NUCLEOTIDE SEQUENCE [LARGE SCALE GENOMIC DNA]</scope>
    <source>
        <strain evidence="3">cv. Da-Ae</strain>
        <tissue evidence="2">Seedling</tissue>
    </source>
</reference>
<feature type="compositionally biased region" description="Low complexity" evidence="1">
    <location>
        <begin position="151"/>
        <end position="195"/>
    </location>
</feature>
<dbReference type="EMBL" id="JAGKQM010000015">
    <property type="protein sequence ID" value="KAH0880342.1"/>
    <property type="molecule type" value="Genomic_DNA"/>
</dbReference>
<organism evidence="2 3">
    <name type="scientific">Brassica napus</name>
    <name type="common">Rape</name>
    <dbReference type="NCBI Taxonomy" id="3708"/>
    <lineage>
        <taxon>Eukaryota</taxon>
        <taxon>Viridiplantae</taxon>
        <taxon>Streptophyta</taxon>
        <taxon>Embryophyta</taxon>
        <taxon>Tracheophyta</taxon>
        <taxon>Spermatophyta</taxon>
        <taxon>Magnoliopsida</taxon>
        <taxon>eudicotyledons</taxon>
        <taxon>Gunneridae</taxon>
        <taxon>Pentapetalae</taxon>
        <taxon>rosids</taxon>
        <taxon>malvids</taxon>
        <taxon>Brassicales</taxon>
        <taxon>Brassicaceae</taxon>
        <taxon>Brassiceae</taxon>
        <taxon>Brassica</taxon>
    </lineage>
</organism>
<feature type="region of interest" description="Disordered" evidence="1">
    <location>
        <begin position="94"/>
        <end position="231"/>
    </location>
</feature>
<sequence length="476" mass="53147">MEEIDRAQTIPEKIAIIQGYLKKLEDGKKERAEWRKQLEEKANRLQEQRNALKDQRKAIEDEKKQIEDLKKSDMDDDQKKAIAAQLKAVEDREKLLQSQENATEDQVKEIEIQEKHAEDAGSAQDAETILLSTTLQNLVNASPPLPPPATTSPTVPSGFLPLTPSNPTAATSSSGPSTSLRLAPPAPSESSLPAAPTFPRSQTGASSFSSLQPPQQRIMPNPPESYLPRPPQHTSEIVLTSPAFATLPIFPPRNISTQPLLVGPPTVPLGPRNATRLFWTDQLKQAFNEAIQSLGGLYSATVTAEQVKKLMEDLDVTESQIANRIQNLRRKKHPRDDDGGEARLLRFWEVRNVKRGGSLSGWICSWWMLTVGTDNLLKFTPLIRTDRFLTMFQATMMQVTISSSHLLQYRERLIAGTMFSMSVDMCTELPAHESSLLIRFNENTIFEEITDPYPPCPRKHFDVIGEILGVKSISLV</sequence>
<evidence type="ECO:0000313" key="2">
    <source>
        <dbReference type="EMBL" id="KAH0880342.1"/>
    </source>
</evidence>
<protein>
    <submittedName>
        <fullName evidence="2">Uncharacterized protein</fullName>
    </submittedName>
</protein>
<proteinExistence type="predicted"/>
<feature type="compositionally biased region" description="Basic and acidic residues" evidence="1">
    <location>
        <begin position="105"/>
        <end position="119"/>
    </location>
</feature>
<evidence type="ECO:0000313" key="3">
    <source>
        <dbReference type="Proteomes" id="UP000824890"/>
    </source>
</evidence>
<feature type="compositionally biased region" description="Polar residues" evidence="1">
    <location>
        <begin position="199"/>
        <end position="215"/>
    </location>
</feature>
<keyword evidence="3" id="KW-1185">Reference proteome</keyword>
<gene>
    <name evidence="2" type="ORF">HID58_067736</name>
</gene>
<dbReference type="Proteomes" id="UP000824890">
    <property type="component" value="Unassembled WGS sequence"/>
</dbReference>
<accession>A0ABQ7ZJV6</accession>